<feature type="compositionally biased region" description="Acidic residues" evidence="1">
    <location>
        <begin position="10"/>
        <end position="26"/>
    </location>
</feature>
<sequence>MFKDIRVWCNDDDDDDDDDSNDDDDDLRLVSPLRGGRPYGLESATETSLSRLLTTVHHRSSEPRGVGGTVDCESTLKSAGTPLSRVRALPPVLLPDVGPESLGSSCCRLVIHKPSQY</sequence>
<keyword evidence="3" id="KW-1185">Reference proteome</keyword>
<protein>
    <submittedName>
        <fullName evidence="2">Uncharacterized protein</fullName>
    </submittedName>
</protein>
<evidence type="ECO:0000313" key="3">
    <source>
        <dbReference type="Proteomes" id="UP000735302"/>
    </source>
</evidence>
<gene>
    <name evidence="2" type="ORF">PoB_007702900</name>
</gene>
<evidence type="ECO:0000256" key="1">
    <source>
        <dbReference type="SAM" id="MobiDB-lite"/>
    </source>
</evidence>
<feature type="region of interest" description="Disordered" evidence="1">
    <location>
        <begin position="1"/>
        <end position="45"/>
    </location>
</feature>
<evidence type="ECO:0000313" key="2">
    <source>
        <dbReference type="EMBL" id="GFO50524.1"/>
    </source>
</evidence>
<reference evidence="2 3" key="1">
    <citation type="journal article" date="2021" name="Elife">
        <title>Chloroplast acquisition without the gene transfer in kleptoplastic sea slugs, Plakobranchus ocellatus.</title>
        <authorList>
            <person name="Maeda T."/>
            <person name="Takahashi S."/>
            <person name="Yoshida T."/>
            <person name="Shimamura S."/>
            <person name="Takaki Y."/>
            <person name="Nagai Y."/>
            <person name="Toyoda A."/>
            <person name="Suzuki Y."/>
            <person name="Arimoto A."/>
            <person name="Ishii H."/>
            <person name="Satoh N."/>
            <person name="Nishiyama T."/>
            <person name="Hasebe M."/>
            <person name="Maruyama T."/>
            <person name="Minagawa J."/>
            <person name="Obokata J."/>
            <person name="Shigenobu S."/>
        </authorList>
    </citation>
    <scope>NUCLEOTIDE SEQUENCE [LARGE SCALE GENOMIC DNA]</scope>
</reference>
<dbReference type="AlphaFoldDB" id="A0AAV4E2N4"/>
<accession>A0AAV4E2N4</accession>
<comment type="caution">
    <text evidence="2">The sequence shown here is derived from an EMBL/GenBank/DDBJ whole genome shotgun (WGS) entry which is preliminary data.</text>
</comment>
<organism evidence="2 3">
    <name type="scientific">Plakobranchus ocellatus</name>
    <dbReference type="NCBI Taxonomy" id="259542"/>
    <lineage>
        <taxon>Eukaryota</taxon>
        <taxon>Metazoa</taxon>
        <taxon>Spiralia</taxon>
        <taxon>Lophotrochozoa</taxon>
        <taxon>Mollusca</taxon>
        <taxon>Gastropoda</taxon>
        <taxon>Heterobranchia</taxon>
        <taxon>Euthyneura</taxon>
        <taxon>Panpulmonata</taxon>
        <taxon>Sacoglossa</taxon>
        <taxon>Placobranchoidea</taxon>
        <taxon>Plakobranchidae</taxon>
        <taxon>Plakobranchus</taxon>
    </lineage>
</organism>
<dbReference type="Proteomes" id="UP000735302">
    <property type="component" value="Unassembled WGS sequence"/>
</dbReference>
<name>A0AAV4E2N4_9GAST</name>
<proteinExistence type="predicted"/>
<dbReference type="EMBL" id="BLXT01008612">
    <property type="protein sequence ID" value="GFO50524.1"/>
    <property type="molecule type" value="Genomic_DNA"/>
</dbReference>